<protein>
    <submittedName>
        <fullName evidence="1">Putative mitochondrial carrier protein</fullName>
    </submittedName>
</protein>
<gene>
    <name evidence="1" type="ORF">UCRPA7_4419</name>
</gene>
<dbReference type="GeneID" id="19324869"/>
<evidence type="ECO:0000313" key="2">
    <source>
        <dbReference type="Proteomes" id="UP000014074"/>
    </source>
</evidence>
<dbReference type="RefSeq" id="XP_007915206.1">
    <property type="nucleotide sequence ID" value="XM_007917015.1"/>
</dbReference>
<dbReference type="EMBL" id="KB933118">
    <property type="protein sequence ID" value="EOO00045.1"/>
    <property type="molecule type" value="Genomic_DNA"/>
</dbReference>
<dbReference type="HOGENOM" id="CLU_139293_0_0_1"/>
<dbReference type="KEGG" id="tmn:UCRPA7_4419"/>
<name>R8BLA8_PHAM7</name>
<proteinExistence type="predicted"/>
<evidence type="ECO:0000313" key="1">
    <source>
        <dbReference type="EMBL" id="EOO00045.1"/>
    </source>
</evidence>
<organism evidence="1 2">
    <name type="scientific">Phaeoacremonium minimum (strain UCR-PA7)</name>
    <name type="common">Esca disease fungus</name>
    <name type="synonym">Togninia minima</name>
    <dbReference type="NCBI Taxonomy" id="1286976"/>
    <lineage>
        <taxon>Eukaryota</taxon>
        <taxon>Fungi</taxon>
        <taxon>Dikarya</taxon>
        <taxon>Ascomycota</taxon>
        <taxon>Pezizomycotina</taxon>
        <taxon>Sordariomycetes</taxon>
        <taxon>Sordariomycetidae</taxon>
        <taxon>Togniniales</taxon>
        <taxon>Togniniaceae</taxon>
        <taxon>Phaeoacremonium</taxon>
    </lineage>
</organism>
<dbReference type="eggNOG" id="ENOG502SDNM">
    <property type="taxonomic scope" value="Eukaryota"/>
</dbReference>
<reference evidence="2" key="1">
    <citation type="journal article" date="2013" name="Genome Announc.">
        <title>Draft genome sequence of the ascomycete Phaeoacremonium aleophilum strain UCR-PA7, a causal agent of the esca disease complex in grapevines.</title>
        <authorList>
            <person name="Blanco-Ulate B."/>
            <person name="Rolshausen P."/>
            <person name="Cantu D."/>
        </authorList>
    </citation>
    <scope>NUCLEOTIDE SEQUENCE [LARGE SCALE GENOMIC DNA]</scope>
    <source>
        <strain evidence="2">UCR-PA7</strain>
    </source>
</reference>
<sequence length="138" mass="15900">MSNEEIIRAYRHLYRGLLRAVQYSKPARFVARDQLRAAFREKQAAPAVLDPRAVYRTILFLKAAAVEAGLEHKILQNLLRTAHARQHEVRARKWSVIAKEARDAQGKPKKSNTIKDTAYQHYEMTIAMLNKTMGLCLR</sequence>
<accession>R8BLA8</accession>
<keyword evidence="2" id="KW-1185">Reference proteome</keyword>
<dbReference type="Proteomes" id="UP000014074">
    <property type="component" value="Unassembled WGS sequence"/>
</dbReference>
<dbReference type="AlphaFoldDB" id="R8BLA8"/>
<dbReference type="OrthoDB" id="4392610at2759"/>